<proteinExistence type="predicted"/>
<evidence type="ECO:0000256" key="1">
    <source>
        <dbReference type="SAM" id="MobiDB-lite"/>
    </source>
</evidence>
<dbReference type="EMBL" id="JAWDGP010000657">
    <property type="protein sequence ID" value="KAK3798616.1"/>
    <property type="molecule type" value="Genomic_DNA"/>
</dbReference>
<comment type="caution">
    <text evidence="2">The sequence shown here is derived from an EMBL/GenBank/DDBJ whole genome shotgun (WGS) entry which is preliminary data.</text>
</comment>
<dbReference type="AlphaFoldDB" id="A0AAE1E8W6"/>
<accession>A0AAE1E8W6</accession>
<evidence type="ECO:0000313" key="2">
    <source>
        <dbReference type="EMBL" id="KAK3798616.1"/>
    </source>
</evidence>
<evidence type="ECO:0000313" key="3">
    <source>
        <dbReference type="Proteomes" id="UP001283361"/>
    </source>
</evidence>
<dbReference type="Proteomes" id="UP001283361">
    <property type="component" value="Unassembled WGS sequence"/>
</dbReference>
<sequence>MTGQVGADTTAHSGPTGSCKSWTIRTELEWAMFMMLAGLGGPVDTTLVELSSCEEQCRNSIDALFAPSLVN</sequence>
<feature type="region of interest" description="Disordered" evidence="1">
    <location>
        <begin position="1"/>
        <end position="20"/>
    </location>
</feature>
<organism evidence="2 3">
    <name type="scientific">Elysia crispata</name>
    <name type="common">lettuce slug</name>
    <dbReference type="NCBI Taxonomy" id="231223"/>
    <lineage>
        <taxon>Eukaryota</taxon>
        <taxon>Metazoa</taxon>
        <taxon>Spiralia</taxon>
        <taxon>Lophotrochozoa</taxon>
        <taxon>Mollusca</taxon>
        <taxon>Gastropoda</taxon>
        <taxon>Heterobranchia</taxon>
        <taxon>Euthyneura</taxon>
        <taxon>Panpulmonata</taxon>
        <taxon>Sacoglossa</taxon>
        <taxon>Placobranchoidea</taxon>
        <taxon>Plakobranchidae</taxon>
        <taxon>Elysia</taxon>
    </lineage>
</organism>
<feature type="compositionally biased region" description="Polar residues" evidence="1">
    <location>
        <begin position="10"/>
        <end position="20"/>
    </location>
</feature>
<protein>
    <submittedName>
        <fullName evidence="2">Uncharacterized protein</fullName>
    </submittedName>
</protein>
<gene>
    <name evidence="2" type="ORF">RRG08_005027</name>
</gene>
<name>A0AAE1E8W6_9GAST</name>
<reference evidence="2" key="1">
    <citation type="journal article" date="2023" name="G3 (Bethesda)">
        <title>A reference genome for the long-term kleptoplast-retaining sea slug Elysia crispata morphotype clarki.</title>
        <authorList>
            <person name="Eastman K.E."/>
            <person name="Pendleton A.L."/>
            <person name="Shaikh M.A."/>
            <person name="Suttiyut T."/>
            <person name="Ogas R."/>
            <person name="Tomko P."/>
            <person name="Gavelis G."/>
            <person name="Widhalm J.R."/>
            <person name="Wisecaver J.H."/>
        </authorList>
    </citation>
    <scope>NUCLEOTIDE SEQUENCE</scope>
    <source>
        <strain evidence="2">ECLA1</strain>
    </source>
</reference>
<keyword evidence="3" id="KW-1185">Reference proteome</keyword>